<evidence type="ECO:0000259" key="4">
    <source>
        <dbReference type="SMART" id="SM00093"/>
    </source>
</evidence>
<dbReference type="AlphaFoldDB" id="A0A2T7NB65"/>
<feature type="domain" description="Serpin" evidence="4">
    <location>
        <begin position="366"/>
        <end position="717"/>
    </location>
</feature>
<evidence type="ECO:0000256" key="2">
    <source>
        <dbReference type="RuleBase" id="RU000411"/>
    </source>
</evidence>
<feature type="chain" id="PRO_5015686517" description="Serpin domain-containing protein" evidence="3">
    <location>
        <begin position="17"/>
        <end position="720"/>
    </location>
</feature>
<dbReference type="GO" id="GO:0005615">
    <property type="term" value="C:extracellular space"/>
    <property type="evidence" value="ECO:0007669"/>
    <property type="project" value="InterPro"/>
</dbReference>
<dbReference type="InterPro" id="IPR023795">
    <property type="entry name" value="Serpin_CS"/>
</dbReference>
<dbReference type="EMBL" id="PZQS01000014">
    <property type="protein sequence ID" value="PVD18414.1"/>
    <property type="molecule type" value="Genomic_DNA"/>
</dbReference>
<comment type="caution">
    <text evidence="5">The sequence shown here is derived from an EMBL/GenBank/DDBJ whole genome shotgun (WGS) entry which is preliminary data.</text>
</comment>
<dbReference type="SMART" id="SM00093">
    <property type="entry name" value="SERPIN"/>
    <property type="match status" value="2"/>
</dbReference>
<protein>
    <recommendedName>
        <fullName evidence="4">Serpin domain-containing protein</fullName>
    </recommendedName>
</protein>
<organism evidence="5 6">
    <name type="scientific">Pomacea canaliculata</name>
    <name type="common">Golden apple snail</name>
    <dbReference type="NCBI Taxonomy" id="400727"/>
    <lineage>
        <taxon>Eukaryota</taxon>
        <taxon>Metazoa</taxon>
        <taxon>Spiralia</taxon>
        <taxon>Lophotrochozoa</taxon>
        <taxon>Mollusca</taxon>
        <taxon>Gastropoda</taxon>
        <taxon>Caenogastropoda</taxon>
        <taxon>Architaenioglossa</taxon>
        <taxon>Ampullarioidea</taxon>
        <taxon>Ampullariidae</taxon>
        <taxon>Pomacea</taxon>
    </lineage>
</organism>
<dbReference type="InterPro" id="IPR000215">
    <property type="entry name" value="Serpin_fam"/>
</dbReference>
<dbReference type="OrthoDB" id="1063785at2759"/>
<dbReference type="SUPFAM" id="SSF56574">
    <property type="entry name" value="Serpins"/>
    <property type="match status" value="2"/>
</dbReference>
<dbReference type="Gene3D" id="3.30.497.10">
    <property type="entry name" value="Antithrombin, subunit I, domain 2"/>
    <property type="match status" value="2"/>
</dbReference>
<feature type="domain" description="Serpin" evidence="4">
    <location>
        <begin position="2"/>
        <end position="338"/>
    </location>
</feature>
<evidence type="ECO:0000313" key="5">
    <source>
        <dbReference type="EMBL" id="PVD18414.1"/>
    </source>
</evidence>
<evidence type="ECO:0000256" key="1">
    <source>
        <dbReference type="ARBA" id="ARBA00009500"/>
    </source>
</evidence>
<dbReference type="Pfam" id="PF00079">
    <property type="entry name" value="Serpin"/>
    <property type="match status" value="2"/>
</dbReference>
<dbReference type="PANTHER" id="PTHR11461:SF211">
    <property type="entry name" value="GH10112P-RELATED"/>
    <property type="match status" value="1"/>
</dbReference>
<dbReference type="InterPro" id="IPR023796">
    <property type="entry name" value="Serpin_dom"/>
</dbReference>
<dbReference type="CDD" id="cd00172">
    <property type="entry name" value="serpin"/>
    <property type="match status" value="2"/>
</dbReference>
<dbReference type="Proteomes" id="UP000245119">
    <property type="component" value="Linkage Group LG14"/>
</dbReference>
<proteinExistence type="inferred from homology"/>
<keyword evidence="3" id="KW-0732">Signal</keyword>
<comment type="similarity">
    <text evidence="1 2">Belongs to the serpin family.</text>
</comment>
<evidence type="ECO:0000256" key="3">
    <source>
        <dbReference type="SAM" id="SignalP"/>
    </source>
</evidence>
<dbReference type="Gene3D" id="2.30.39.10">
    <property type="entry name" value="Alpha-1-antitrypsin, domain 1"/>
    <property type="match status" value="2"/>
</dbReference>
<sequence>MATVLLLAVLLHSVLSVGGQQGVHQTLHNAIASFPTSDPNTNLTLRVANAAYYNQSRITVLPGFSRNILRYYGGALKPFEQSNPEAAINSWVEEVTDGMIQNFLPPGHFINSDTVLMLLNAVFFQGFWENEFSANRTSESDFTTATGTVVQVPMMQRPEGSINVKNIQALNAQVIELPYKGNRFSLFVIMPNTWDGLMNLERRLDGQVKMLNRVLNEMPSTISAELLLPKFRLSTGKELNDHLKSMGLRTAFSDRADFRRIATGPLYISKVIHKAIIEVTESGTRAAAVTAVEIGARSMPRLVQSQGVAVYTTVHHPAIMGVVKVMATVLLLAVLLHSGTQVTSSRDGRHRTRASSLSQSVTSFGASLYRQLTSGNFDNLIFSPFSVFRGSHHDFVRSQRHHKARTNVLSVGPQQGVHQTLHNAITSLPTGLDPDTNLTLRVANAVYYNQSRITNIQRLYGGALKPFEDPNPEAAINSWVEEVTDGMIQNLLPPGHFTTSDTVLMLLNAVFFEGFWENQFSTRLTSESNFTTATGSVVRVPMMHRSHASISFKNIQALNAQVIELPYKGNRFSLFLVMPNTWDGLMNLERRLDGQMLNRILNEMPPTVRTELFLPKFRLSTGKELNDHLKSMGLRTAFSLRADFRRMSTTPLFISKVIHKAIIEVTESGSRAAAVTSVELSPRSSPRNTVHVNKPFVFILRDKTSGLNFFMGRVTDPSQE</sequence>
<dbReference type="InterPro" id="IPR042185">
    <property type="entry name" value="Serpin_sf_2"/>
</dbReference>
<feature type="signal peptide" evidence="3">
    <location>
        <begin position="1"/>
        <end position="16"/>
    </location>
</feature>
<name>A0A2T7NB65_POMCA</name>
<dbReference type="PROSITE" id="PS00284">
    <property type="entry name" value="SERPIN"/>
    <property type="match status" value="1"/>
</dbReference>
<dbReference type="InterPro" id="IPR036186">
    <property type="entry name" value="Serpin_sf"/>
</dbReference>
<accession>A0A2T7NB65</accession>
<evidence type="ECO:0000313" key="6">
    <source>
        <dbReference type="Proteomes" id="UP000245119"/>
    </source>
</evidence>
<dbReference type="InterPro" id="IPR042178">
    <property type="entry name" value="Serpin_sf_1"/>
</dbReference>
<dbReference type="PANTHER" id="PTHR11461">
    <property type="entry name" value="SERINE PROTEASE INHIBITOR, SERPIN"/>
    <property type="match status" value="1"/>
</dbReference>
<reference evidence="5 6" key="1">
    <citation type="submission" date="2018-04" db="EMBL/GenBank/DDBJ databases">
        <title>The genome of golden apple snail Pomacea canaliculata provides insight into stress tolerance and invasive adaptation.</title>
        <authorList>
            <person name="Liu C."/>
            <person name="Liu B."/>
            <person name="Ren Y."/>
            <person name="Zhang Y."/>
            <person name="Wang H."/>
            <person name="Li S."/>
            <person name="Jiang F."/>
            <person name="Yin L."/>
            <person name="Zhang G."/>
            <person name="Qian W."/>
            <person name="Fan W."/>
        </authorList>
    </citation>
    <scope>NUCLEOTIDE SEQUENCE [LARGE SCALE GENOMIC DNA]</scope>
    <source>
        <strain evidence="5">SZHN2017</strain>
        <tissue evidence="5">Muscle</tissue>
    </source>
</reference>
<keyword evidence="6" id="KW-1185">Reference proteome</keyword>
<gene>
    <name evidence="5" type="ORF">C0Q70_20963</name>
</gene>
<dbReference type="GO" id="GO:0004867">
    <property type="term" value="F:serine-type endopeptidase inhibitor activity"/>
    <property type="evidence" value="ECO:0007669"/>
    <property type="project" value="InterPro"/>
</dbReference>